<comment type="function">
    <text evidence="5">An accessory protein needed during the final step in the assembly of 30S ribosomal subunit, possibly for assembly of the head region. Essential for efficient processing of 16S rRNA. May be needed both before and after RbfA during the maturation of 16S rRNA. It has affinity for free ribosomal 30S subunits but not for 70S ribosomes.</text>
</comment>
<dbReference type="InterPro" id="IPR036976">
    <property type="entry name" value="RimM_N_sf"/>
</dbReference>
<evidence type="ECO:0000256" key="3">
    <source>
        <dbReference type="ARBA" id="ARBA00022552"/>
    </source>
</evidence>
<dbReference type="GO" id="GO:0005840">
    <property type="term" value="C:ribosome"/>
    <property type="evidence" value="ECO:0007669"/>
    <property type="project" value="InterPro"/>
</dbReference>
<comment type="caution">
    <text evidence="8">The sequence shown here is derived from an EMBL/GenBank/DDBJ whole genome shotgun (WGS) entry which is preliminary data.</text>
</comment>
<dbReference type="Gene3D" id="2.40.30.60">
    <property type="entry name" value="RimM"/>
    <property type="match status" value="1"/>
</dbReference>
<dbReference type="NCBIfam" id="TIGR02273">
    <property type="entry name" value="16S_RimM"/>
    <property type="match status" value="1"/>
</dbReference>
<dbReference type="SUPFAM" id="SSF50447">
    <property type="entry name" value="Translation proteins"/>
    <property type="match status" value="1"/>
</dbReference>
<proteinExistence type="inferred from homology"/>
<dbReference type="PANTHER" id="PTHR33692:SF1">
    <property type="entry name" value="RIBOSOME MATURATION FACTOR RIMM"/>
    <property type="match status" value="1"/>
</dbReference>
<dbReference type="InterPro" id="IPR009000">
    <property type="entry name" value="Transl_B-barrel_sf"/>
</dbReference>
<evidence type="ECO:0000259" key="7">
    <source>
        <dbReference type="Pfam" id="PF24986"/>
    </source>
</evidence>
<evidence type="ECO:0000313" key="9">
    <source>
        <dbReference type="Proteomes" id="UP000231553"/>
    </source>
</evidence>
<dbReference type="GO" id="GO:0006364">
    <property type="term" value="P:rRNA processing"/>
    <property type="evidence" value="ECO:0007669"/>
    <property type="project" value="UniProtKB-UniRule"/>
</dbReference>
<keyword evidence="2 5" id="KW-0690">Ribosome biogenesis</keyword>
<comment type="subunit">
    <text evidence="5">Binds ribosomal protein uS19.</text>
</comment>
<comment type="subcellular location">
    <subcellularLocation>
        <location evidence="5">Cytoplasm</location>
    </subcellularLocation>
</comment>
<dbReference type="Proteomes" id="UP000231553">
    <property type="component" value="Unassembled WGS sequence"/>
</dbReference>
<feature type="domain" description="RimM N-terminal" evidence="6">
    <location>
        <begin position="7"/>
        <end position="86"/>
    </location>
</feature>
<dbReference type="AlphaFoldDB" id="A0A2M8IX84"/>
<keyword evidence="9" id="KW-1185">Reference proteome</keyword>
<dbReference type="InterPro" id="IPR011961">
    <property type="entry name" value="RimM"/>
</dbReference>
<accession>A0A2M8IX84</accession>
<dbReference type="InterPro" id="IPR056792">
    <property type="entry name" value="PRC_RimM"/>
</dbReference>
<name>A0A2M8IX84_9RHOB</name>
<keyword evidence="1 5" id="KW-0963">Cytoplasm</keyword>
<evidence type="ECO:0000313" key="8">
    <source>
        <dbReference type="EMBL" id="PJE35140.1"/>
    </source>
</evidence>
<organism evidence="8 9">
    <name type="scientific">Pseudooceanicola lipolyticus</name>
    <dbReference type="NCBI Taxonomy" id="2029104"/>
    <lineage>
        <taxon>Bacteria</taxon>
        <taxon>Pseudomonadati</taxon>
        <taxon>Pseudomonadota</taxon>
        <taxon>Alphaproteobacteria</taxon>
        <taxon>Rhodobacterales</taxon>
        <taxon>Paracoccaceae</taxon>
        <taxon>Pseudooceanicola</taxon>
    </lineage>
</organism>
<dbReference type="GO" id="GO:0043022">
    <property type="term" value="F:ribosome binding"/>
    <property type="evidence" value="ECO:0007669"/>
    <property type="project" value="InterPro"/>
</dbReference>
<dbReference type="Pfam" id="PF24986">
    <property type="entry name" value="PRC_RimM"/>
    <property type="match status" value="1"/>
</dbReference>
<dbReference type="EMBL" id="PGTB01000111">
    <property type="protein sequence ID" value="PJE35140.1"/>
    <property type="molecule type" value="Genomic_DNA"/>
</dbReference>
<evidence type="ECO:0000256" key="4">
    <source>
        <dbReference type="ARBA" id="ARBA00023186"/>
    </source>
</evidence>
<dbReference type="PANTHER" id="PTHR33692">
    <property type="entry name" value="RIBOSOME MATURATION FACTOR RIMM"/>
    <property type="match status" value="1"/>
</dbReference>
<dbReference type="GO" id="GO:0005737">
    <property type="term" value="C:cytoplasm"/>
    <property type="evidence" value="ECO:0007669"/>
    <property type="project" value="UniProtKB-SubCell"/>
</dbReference>
<reference evidence="8 9" key="1">
    <citation type="journal article" date="2018" name="Int. J. Syst. Evol. Microbiol.">
        <title>Pseudooceanicola lipolyticus sp. nov., a marine alphaproteobacterium, reclassification of Oceanicola flagellatus as Pseudooceanicola flagellatus comb. nov. and emended description of the genus Pseudooceanicola.</title>
        <authorList>
            <person name="Huang M.-M."/>
            <person name="Guo L.-L."/>
            <person name="Wu Y.-H."/>
            <person name="Lai Q.-L."/>
            <person name="Shao Z.-Z."/>
            <person name="Wang C.-S."/>
            <person name="Wu M."/>
            <person name="Xu X.-W."/>
        </authorList>
    </citation>
    <scope>NUCLEOTIDE SEQUENCE [LARGE SCALE GENOMIC DNA]</scope>
    <source>
        <strain evidence="8 9">157</strain>
    </source>
</reference>
<protein>
    <recommendedName>
        <fullName evidence="5">Ribosome maturation factor RimM</fullName>
    </recommendedName>
</protein>
<sequence length="172" mass="18054">MSGELICVGAIAGAFGVRGEVRLKSFCAVPEDIAAYAPLLSEDGARSFTLELTRPIKNGFAARLGGVTNKEEADALRGLRLYAPRDRLPSLPDDEFYHADLIGMAVVDTGGADLGEVIAVQDHGAGDLLEIRAPGASETVLLPFTRANVPTVDLSAGRIVADPPEGLFQDHG</sequence>
<dbReference type="GO" id="GO:0042274">
    <property type="term" value="P:ribosomal small subunit biogenesis"/>
    <property type="evidence" value="ECO:0007669"/>
    <property type="project" value="UniProtKB-UniRule"/>
</dbReference>
<dbReference type="InterPro" id="IPR002676">
    <property type="entry name" value="RimM_N"/>
</dbReference>
<evidence type="ECO:0000256" key="5">
    <source>
        <dbReference type="HAMAP-Rule" id="MF_00014"/>
    </source>
</evidence>
<comment type="domain">
    <text evidence="5">The PRC barrel domain binds ribosomal protein uS19.</text>
</comment>
<dbReference type="HAMAP" id="MF_00014">
    <property type="entry name" value="Ribosome_mat_RimM"/>
    <property type="match status" value="1"/>
</dbReference>
<evidence type="ECO:0000259" key="6">
    <source>
        <dbReference type="Pfam" id="PF01782"/>
    </source>
</evidence>
<keyword evidence="3 5" id="KW-0698">rRNA processing</keyword>
<evidence type="ECO:0000256" key="2">
    <source>
        <dbReference type="ARBA" id="ARBA00022517"/>
    </source>
</evidence>
<dbReference type="OrthoDB" id="9788191at2"/>
<dbReference type="SUPFAM" id="SSF50346">
    <property type="entry name" value="PRC-barrel domain"/>
    <property type="match status" value="1"/>
</dbReference>
<dbReference type="InterPro" id="IPR011033">
    <property type="entry name" value="PRC_barrel-like_sf"/>
</dbReference>
<keyword evidence="4 5" id="KW-0143">Chaperone</keyword>
<dbReference type="Gene3D" id="2.30.30.240">
    <property type="entry name" value="PRC-barrel domain"/>
    <property type="match status" value="1"/>
</dbReference>
<dbReference type="RefSeq" id="WP_100163938.1">
    <property type="nucleotide sequence ID" value="NZ_PGTB01000111.1"/>
</dbReference>
<comment type="similarity">
    <text evidence="5">Belongs to the RimM family.</text>
</comment>
<gene>
    <name evidence="5 8" type="primary">rimM</name>
    <name evidence="8" type="ORF">CVM52_18595</name>
</gene>
<feature type="domain" description="Ribosome maturation factor RimM PRC barrel" evidence="7">
    <location>
        <begin position="99"/>
        <end position="167"/>
    </location>
</feature>
<evidence type="ECO:0000256" key="1">
    <source>
        <dbReference type="ARBA" id="ARBA00022490"/>
    </source>
</evidence>
<dbReference type="Pfam" id="PF01782">
    <property type="entry name" value="RimM"/>
    <property type="match status" value="1"/>
</dbReference>